<proteinExistence type="predicted"/>
<keyword evidence="3 6" id="KW-0812">Transmembrane</keyword>
<evidence type="ECO:0000313" key="7">
    <source>
        <dbReference type="EMBL" id="OIR21422.1"/>
    </source>
</evidence>
<keyword evidence="4 6" id="KW-1133">Transmembrane helix</keyword>
<dbReference type="GO" id="GO:0005886">
    <property type="term" value="C:plasma membrane"/>
    <property type="evidence" value="ECO:0007669"/>
    <property type="project" value="UniProtKB-SubCell"/>
</dbReference>
<gene>
    <name evidence="7" type="ORF">BET99_02620</name>
</gene>
<evidence type="ECO:0000313" key="8">
    <source>
        <dbReference type="Proteomes" id="UP000183615"/>
    </source>
</evidence>
<keyword evidence="5 6" id="KW-0472">Membrane</keyword>
<evidence type="ECO:0000256" key="3">
    <source>
        <dbReference type="ARBA" id="ARBA00022692"/>
    </source>
</evidence>
<evidence type="ECO:0008006" key="9">
    <source>
        <dbReference type="Google" id="ProtNLM"/>
    </source>
</evidence>
<evidence type="ECO:0000256" key="1">
    <source>
        <dbReference type="ARBA" id="ARBA00004651"/>
    </source>
</evidence>
<dbReference type="InterPro" id="IPR005171">
    <property type="entry name" value="Cyt_c_oxidase_su4_prok"/>
</dbReference>
<feature type="transmembrane region" description="Helical" evidence="6">
    <location>
        <begin position="73"/>
        <end position="96"/>
    </location>
</feature>
<accession>A0A1J5UAW9</accession>
<dbReference type="InterPro" id="IPR011743">
    <property type="entry name" value="Caa3_sub_IV"/>
</dbReference>
<sequence length="138" mass="15621">MYSHSFIYIEEKMSEEINSGHEQDEHHDHSFPSWVTFGHSESPIEGFLKVFLWLVLWTLLEVGAILKEFSFGVTMVILFGIAVIKCWFICSFFMHMTWDPPLVTHTAAVPAFFMAVLFLAIGLTTPGAVDDLATICGF</sequence>
<feature type="transmembrane region" description="Helical" evidence="6">
    <location>
        <begin position="46"/>
        <end position="66"/>
    </location>
</feature>
<dbReference type="AlphaFoldDB" id="A0A1J5UAW9"/>
<evidence type="ECO:0000256" key="5">
    <source>
        <dbReference type="ARBA" id="ARBA00023136"/>
    </source>
</evidence>
<keyword evidence="2" id="KW-1003">Cell membrane</keyword>
<comment type="caution">
    <text evidence="7">The sequence shown here is derived from an EMBL/GenBank/DDBJ whole genome shotgun (WGS) entry which is preliminary data.</text>
</comment>
<organism evidence="7 8">
    <name type="scientific">Marine Group III euryarchaeote CG-Epi2</name>
    <dbReference type="NCBI Taxonomy" id="1888996"/>
    <lineage>
        <taxon>Archaea</taxon>
        <taxon>Methanobacteriati</taxon>
        <taxon>Thermoplasmatota</taxon>
        <taxon>Thermoplasmata</taxon>
        <taxon>Candidatus Thermoprofundales</taxon>
    </lineage>
</organism>
<evidence type="ECO:0000256" key="2">
    <source>
        <dbReference type="ARBA" id="ARBA00022475"/>
    </source>
</evidence>
<dbReference type="EMBL" id="MIYZ01000042">
    <property type="protein sequence ID" value="OIR21422.1"/>
    <property type="molecule type" value="Genomic_DNA"/>
</dbReference>
<evidence type="ECO:0000256" key="6">
    <source>
        <dbReference type="SAM" id="Phobius"/>
    </source>
</evidence>
<evidence type="ECO:0000256" key="4">
    <source>
        <dbReference type="ARBA" id="ARBA00022989"/>
    </source>
</evidence>
<protein>
    <recommendedName>
        <fullName evidence="9">Cytochrome C oxidase subunit IV</fullName>
    </recommendedName>
</protein>
<reference evidence="7 8" key="1">
    <citation type="submission" date="2016-08" db="EMBL/GenBank/DDBJ databases">
        <title>New Insights into Marine Group III Euryarchaeota, from dark to light.</title>
        <authorList>
            <person name="Haro-Moreno J.M."/>
            <person name="Rodriguez-Valera F."/>
            <person name="Lopez-Garcia P."/>
            <person name="Moreira D."/>
            <person name="Martin-Cuadrado A.B."/>
        </authorList>
    </citation>
    <scope>NUCLEOTIDE SEQUENCE [LARGE SCALE GENOMIC DNA]</scope>
    <source>
        <strain evidence="7">CG-Epi2</strain>
    </source>
</reference>
<dbReference type="Pfam" id="PF03626">
    <property type="entry name" value="COX4_pro"/>
    <property type="match status" value="1"/>
</dbReference>
<dbReference type="NCBIfam" id="TIGR02229">
    <property type="entry name" value="caa3_sub_IV"/>
    <property type="match status" value="1"/>
</dbReference>
<feature type="transmembrane region" description="Helical" evidence="6">
    <location>
        <begin position="102"/>
        <end position="123"/>
    </location>
</feature>
<comment type="subcellular location">
    <subcellularLocation>
        <location evidence="1">Cell membrane</location>
        <topology evidence="1">Multi-pass membrane protein</topology>
    </subcellularLocation>
</comment>
<name>A0A1J5UAW9_9ARCH</name>
<dbReference type="Proteomes" id="UP000183615">
    <property type="component" value="Unassembled WGS sequence"/>
</dbReference>